<gene>
    <name evidence="1" type="ORF">FSZ31_01825</name>
</gene>
<organism evidence="1 2">
    <name type="scientific">Flavisphingopyxis soli</name>
    <dbReference type="NCBI Taxonomy" id="2601267"/>
    <lineage>
        <taxon>Bacteria</taxon>
        <taxon>Pseudomonadati</taxon>
        <taxon>Pseudomonadota</taxon>
        <taxon>Alphaproteobacteria</taxon>
        <taxon>Sphingomonadales</taxon>
        <taxon>Sphingopyxidaceae</taxon>
        <taxon>Flavisphingopyxis</taxon>
    </lineage>
</organism>
<dbReference type="SUPFAM" id="SSF51735">
    <property type="entry name" value="NAD(P)-binding Rossmann-fold domains"/>
    <property type="match status" value="1"/>
</dbReference>
<dbReference type="RefSeq" id="WP_147121352.1">
    <property type="nucleotide sequence ID" value="NZ_VOPY01000001.1"/>
</dbReference>
<dbReference type="Pfam" id="PF00106">
    <property type="entry name" value="adh_short"/>
    <property type="match status" value="1"/>
</dbReference>
<dbReference type="Proteomes" id="UP000321129">
    <property type="component" value="Unassembled WGS sequence"/>
</dbReference>
<comment type="caution">
    <text evidence="1">The sequence shown here is derived from an EMBL/GenBank/DDBJ whole genome shotgun (WGS) entry which is preliminary data.</text>
</comment>
<dbReference type="GO" id="GO:0016616">
    <property type="term" value="F:oxidoreductase activity, acting on the CH-OH group of donors, NAD or NADP as acceptor"/>
    <property type="evidence" value="ECO:0007669"/>
    <property type="project" value="TreeGrafter"/>
</dbReference>
<dbReference type="InterPro" id="IPR036291">
    <property type="entry name" value="NAD(P)-bd_dom_sf"/>
</dbReference>
<protein>
    <submittedName>
        <fullName evidence="1">SDR family oxidoreductase</fullName>
    </submittedName>
</protein>
<reference evidence="1 2" key="1">
    <citation type="submission" date="2019-08" db="EMBL/GenBank/DDBJ databases">
        <title>Sphingorhabdus soil sp. nov., isolated from arctic soil.</title>
        <authorList>
            <person name="Liu Y."/>
        </authorList>
    </citation>
    <scope>NUCLEOTIDE SEQUENCE [LARGE SCALE GENOMIC DNA]</scope>
    <source>
        <strain evidence="1 2">D-2Q-5-6</strain>
    </source>
</reference>
<dbReference type="InterPro" id="IPR052184">
    <property type="entry name" value="SDR_enzymes"/>
</dbReference>
<dbReference type="PANTHER" id="PTHR45458">
    <property type="entry name" value="SHORT-CHAIN DEHYDROGENASE/REDUCTASE SDR"/>
    <property type="match status" value="1"/>
</dbReference>
<dbReference type="EMBL" id="VOPY01000001">
    <property type="protein sequence ID" value="TXC73515.1"/>
    <property type="molecule type" value="Genomic_DNA"/>
</dbReference>
<dbReference type="Gene3D" id="3.40.50.720">
    <property type="entry name" value="NAD(P)-binding Rossmann-like Domain"/>
    <property type="match status" value="1"/>
</dbReference>
<dbReference type="AlphaFoldDB" id="A0A5C6URA2"/>
<dbReference type="InterPro" id="IPR002347">
    <property type="entry name" value="SDR_fam"/>
</dbReference>
<dbReference type="OrthoDB" id="9785826at2"/>
<evidence type="ECO:0000313" key="1">
    <source>
        <dbReference type="EMBL" id="TXC73515.1"/>
    </source>
</evidence>
<keyword evidence="2" id="KW-1185">Reference proteome</keyword>
<name>A0A5C6URA2_9SPHN</name>
<evidence type="ECO:0000313" key="2">
    <source>
        <dbReference type="Proteomes" id="UP000321129"/>
    </source>
</evidence>
<sequence>MPNILITGANRGIGLEFARHYTHEGWDVIATAREPGEAGDLAATGARVLALDLADPASVDAFVAELGDTPIDVLLSNAGVMGPMVPDRDGWMDTFAVNTVAPTLLALRLKPNLKAGRLKKAIATTSRMGSIADNDSGGFYAYRSSKAALNAAWKSLAIEFKADDIAVAVVHPGWVQTDMGGPNAMIDTKTSIAGLAKIVNELDLATTGRFWDYSGDEIAW</sequence>
<proteinExistence type="predicted"/>
<dbReference type="PRINTS" id="PR00081">
    <property type="entry name" value="GDHRDH"/>
</dbReference>
<dbReference type="CDD" id="cd05325">
    <property type="entry name" value="carb_red_sniffer_like_SDR_c"/>
    <property type="match status" value="1"/>
</dbReference>
<accession>A0A5C6URA2</accession>
<dbReference type="PANTHER" id="PTHR45458:SF1">
    <property type="entry name" value="SHORT CHAIN DEHYDROGENASE"/>
    <property type="match status" value="1"/>
</dbReference>